<keyword evidence="4" id="KW-1185">Reference proteome</keyword>
<dbReference type="PANTHER" id="PTHR43213">
    <property type="entry name" value="BIFUNCTIONAL DTTP/UTP PYROPHOSPHATASE/METHYLTRANSFERASE PROTEIN-RELATED"/>
    <property type="match status" value="1"/>
</dbReference>
<dbReference type="InterPro" id="IPR029001">
    <property type="entry name" value="ITPase-like_fam"/>
</dbReference>
<reference evidence="3 4" key="1">
    <citation type="submission" date="2024-03" db="EMBL/GenBank/DDBJ databases">
        <title>The genome assembly and annotation of the cricket Gryllus longicercus Weissman &amp; Gray.</title>
        <authorList>
            <person name="Szrajer S."/>
            <person name="Gray D."/>
            <person name="Ylla G."/>
        </authorList>
    </citation>
    <scope>NUCLEOTIDE SEQUENCE [LARGE SCALE GENOMIC DNA]</scope>
    <source>
        <strain evidence="3">DAG 2021-001</strain>
        <tissue evidence="3">Whole body minus gut</tissue>
    </source>
</reference>
<gene>
    <name evidence="3" type="ORF">R5R35_003152</name>
</gene>
<evidence type="ECO:0000313" key="3">
    <source>
        <dbReference type="EMBL" id="KAK7866732.1"/>
    </source>
</evidence>
<dbReference type="HAMAP" id="MF_00528">
    <property type="entry name" value="Maf"/>
    <property type="match status" value="1"/>
</dbReference>
<dbReference type="GO" id="GO:0047429">
    <property type="term" value="F:nucleoside triphosphate diphosphatase activity"/>
    <property type="evidence" value="ECO:0007669"/>
    <property type="project" value="InterPro"/>
</dbReference>
<organism evidence="3 4">
    <name type="scientific">Gryllus longicercus</name>
    <dbReference type="NCBI Taxonomy" id="2509291"/>
    <lineage>
        <taxon>Eukaryota</taxon>
        <taxon>Metazoa</taxon>
        <taxon>Ecdysozoa</taxon>
        <taxon>Arthropoda</taxon>
        <taxon>Hexapoda</taxon>
        <taxon>Insecta</taxon>
        <taxon>Pterygota</taxon>
        <taxon>Neoptera</taxon>
        <taxon>Polyneoptera</taxon>
        <taxon>Orthoptera</taxon>
        <taxon>Ensifera</taxon>
        <taxon>Gryllidea</taxon>
        <taxon>Grylloidea</taxon>
        <taxon>Gryllidae</taxon>
        <taxon>Gryllinae</taxon>
        <taxon>Gryllus</taxon>
    </lineage>
</organism>
<evidence type="ECO:0000313" key="4">
    <source>
        <dbReference type="Proteomes" id="UP001378592"/>
    </source>
</evidence>
<dbReference type="SUPFAM" id="SSF52972">
    <property type="entry name" value="ITPase-like"/>
    <property type="match status" value="1"/>
</dbReference>
<dbReference type="NCBIfam" id="TIGR00172">
    <property type="entry name" value="maf"/>
    <property type="match status" value="1"/>
</dbReference>
<comment type="cofactor">
    <cofactor evidence="1">
        <name>a divalent metal cation</name>
        <dbReference type="ChEBI" id="CHEBI:60240"/>
    </cofactor>
</comment>
<evidence type="ECO:0000256" key="1">
    <source>
        <dbReference type="ARBA" id="ARBA00001968"/>
    </source>
</evidence>
<dbReference type="PANTHER" id="PTHR43213:SF5">
    <property type="entry name" value="BIFUNCTIONAL DTTP_UTP PYROPHOSPHATASE_METHYLTRANSFERASE PROTEIN-RELATED"/>
    <property type="match status" value="1"/>
</dbReference>
<dbReference type="PIRSF" id="PIRSF006305">
    <property type="entry name" value="Maf"/>
    <property type="match status" value="1"/>
</dbReference>
<accession>A0AAN9VU25</accession>
<protein>
    <submittedName>
        <fullName evidence="3">Uncharacterized protein</fullName>
    </submittedName>
</protein>
<dbReference type="Pfam" id="PF02545">
    <property type="entry name" value="Maf"/>
    <property type="match status" value="1"/>
</dbReference>
<dbReference type="Gene3D" id="3.90.950.10">
    <property type="match status" value="1"/>
</dbReference>
<sequence>MLQPIKQILDSQRIVLASTSPRRKEILSNLGLKFEVCPSLYDEKNLDPSNYPSPSAFVVDTAFHKVEEVARRLGNSNNSSAPDLIIGADTVVSLEGIIFGKPDNEDTAFKMLKQLSGRHHEVYTGVTLVYKQKTVKFFDSTKVYFSSMSDETIQKYIETGEPLDKAGGYGIQGPGGSLIEKIDGDFYTVMGLPLHKLCRHILELYNS</sequence>
<comment type="caution">
    <text evidence="3">The sequence shown here is derived from an EMBL/GenBank/DDBJ whole genome shotgun (WGS) entry which is preliminary data.</text>
</comment>
<dbReference type="AlphaFoldDB" id="A0AAN9VU25"/>
<dbReference type="CDD" id="cd00555">
    <property type="entry name" value="Maf"/>
    <property type="match status" value="1"/>
</dbReference>
<name>A0AAN9VU25_9ORTH</name>
<keyword evidence="2" id="KW-0378">Hydrolase</keyword>
<evidence type="ECO:0000256" key="2">
    <source>
        <dbReference type="ARBA" id="ARBA00022801"/>
    </source>
</evidence>
<dbReference type="InterPro" id="IPR003697">
    <property type="entry name" value="Maf-like"/>
</dbReference>
<proteinExistence type="inferred from homology"/>
<dbReference type="EMBL" id="JAZDUA010000138">
    <property type="protein sequence ID" value="KAK7866732.1"/>
    <property type="molecule type" value="Genomic_DNA"/>
</dbReference>
<dbReference type="Proteomes" id="UP001378592">
    <property type="component" value="Unassembled WGS sequence"/>
</dbReference>